<keyword evidence="2" id="KW-1185">Reference proteome</keyword>
<evidence type="ECO:0000313" key="1">
    <source>
        <dbReference type="EMBL" id="KAH7040511.1"/>
    </source>
</evidence>
<name>A0A9P9BU01_9PEZI</name>
<gene>
    <name evidence="1" type="ORF">B0I36DRAFT_11479</name>
</gene>
<dbReference type="AlphaFoldDB" id="A0A9P9BU01"/>
<protein>
    <submittedName>
        <fullName evidence="1">Uncharacterized protein</fullName>
    </submittedName>
</protein>
<dbReference type="RefSeq" id="XP_046018566.1">
    <property type="nucleotide sequence ID" value="XM_046147942.1"/>
</dbReference>
<dbReference type="GeneID" id="70177488"/>
<sequence length="246" mass="27550">MSLLLFSLASRRGETKSRLKPRGPRTLADPRMCILFFLLAPPGVTLAWFWLNKMSSRVGVSLPQHNRDRRLTCPPMHSVIRQMLDLPHNLGEPVSGVVSLVTTILKSPKRAVNHLVPASDGGCPPLSRPGQCTIQQPRYPHRKCPKVAEIPSRLSIWGACFIESQEVPGFIFCAPHKRFLMPTSEPDAPSPFFPSPEAFAAFTRAPAGPFSPWVWGTWWDAQGYVALDVTCRRLEYLRNSRACPLR</sequence>
<accession>A0A9P9BU01</accession>
<evidence type="ECO:0000313" key="2">
    <source>
        <dbReference type="Proteomes" id="UP000756346"/>
    </source>
</evidence>
<comment type="caution">
    <text evidence="1">The sequence shown here is derived from an EMBL/GenBank/DDBJ whole genome shotgun (WGS) entry which is preliminary data.</text>
</comment>
<dbReference type="Proteomes" id="UP000756346">
    <property type="component" value="Unassembled WGS sequence"/>
</dbReference>
<reference evidence="1" key="1">
    <citation type="journal article" date="2021" name="Nat. Commun.">
        <title>Genetic determinants of endophytism in the Arabidopsis root mycobiome.</title>
        <authorList>
            <person name="Mesny F."/>
            <person name="Miyauchi S."/>
            <person name="Thiergart T."/>
            <person name="Pickel B."/>
            <person name="Atanasova L."/>
            <person name="Karlsson M."/>
            <person name="Huettel B."/>
            <person name="Barry K.W."/>
            <person name="Haridas S."/>
            <person name="Chen C."/>
            <person name="Bauer D."/>
            <person name="Andreopoulos W."/>
            <person name="Pangilinan J."/>
            <person name="LaButti K."/>
            <person name="Riley R."/>
            <person name="Lipzen A."/>
            <person name="Clum A."/>
            <person name="Drula E."/>
            <person name="Henrissat B."/>
            <person name="Kohler A."/>
            <person name="Grigoriev I.V."/>
            <person name="Martin F.M."/>
            <person name="Hacquard S."/>
        </authorList>
    </citation>
    <scope>NUCLEOTIDE SEQUENCE</scope>
    <source>
        <strain evidence="1">MPI-CAGE-CH-0230</strain>
    </source>
</reference>
<dbReference type="EMBL" id="JAGTJQ010000001">
    <property type="protein sequence ID" value="KAH7040511.1"/>
    <property type="molecule type" value="Genomic_DNA"/>
</dbReference>
<organism evidence="1 2">
    <name type="scientific">Microdochium trichocladiopsis</name>
    <dbReference type="NCBI Taxonomy" id="1682393"/>
    <lineage>
        <taxon>Eukaryota</taxon>
        <taxon>Fungi</taxon>
        <taxon>Dikarya</taxon>
        <taxon>Ascomycota</taxon>
        <taxon>Pezizomycotina</taxon>
        <taxon>Sordariomycetes</taxon>
        <taxon>Xylariomycetidae</taxon>
        <taxon>Xylariales</taxon>
        <taxon>Microdochiaceae</taxon>
        <taxon>Microdochium</taxon>
    </lineage>
</organism>
<proteinExistence type="predicted"/>